<feature type="transmembrane region" description="Helical" evidence="5">
    <location>
        <begin position="86"/>
        <end position="109"/>
    </location>
</feature>
<name>S8AZM1_PENO1</name>
<proteinExistence type="predicted"/>
<dbReference type="PANTHER" id="PTHR31465">
    <property type="entry name" value="PROTEIN RTA1-RELATED"/>
    <property type="match status" value="1"/>
</dbReference>
<dbReference type="STRING" id="933388.S8AZM1"/>
<feature type="transmembrane region" description="Helical" evidence="5">
    <location>
        <begin position="121"/>
        <end position="146"/>
    </location>
</feature>
<gene>
    <name evidence="6" type="ORF">PDE_02395</name>
</gene>
<reference evidence="6 7" key="1">
    <citation type="journal article" date="2013" name="PLoS ONE">
        <title>Genomic and secretomic analyses reveal unique features of the lignocellulolytic enzyme system of Penicillium decumbens.</title>
        <authorList>
            <person name="Liu G."/>
            <person name="Zhang L."/>
            <person name="Wei X."/>
            <person name="Zou G."/>
            <person name="Qin Y."/>
            <person name="Ma L."/>
            <person name="Li J."/>
            <person name="Zheng H."/>
            <person name="Wang S."/>
            <person name="Wang C."/>
            <person name="Xun L."/>
            <person name="Zhao G.-P."/>
            <person name="Zhou Z."/>
            <person name="Qu Y."/>
        </authorList>
    </citation>
    <scope>NUCLEOTIDE SEQUENCE [LARGE SCALE GENOMIC DNA]</scope>
    <source>
        <strain evidence="7">114-2 / CGMCC 5302</strain>
    </source>
</reference>
<dbReference type="eggNOG" id="ENOG502QURG">
    <property type="taxonomic scope" value="Eukaryota"/>
</dbReference>
<feature type="transmembrane region" description="Helical" evidence="5">
    <location>
        <begin position="241"/>
        <end position="262"/>
    </location>
</feature>
<dbReference type="EMBL" id="KB644410">
    <property type="protein sequence ID" value="EPS27452.1"/>
    <property type="molecule type" value="Genomic_DNA"/>
</dbReference>
<evidence type="ECO:0000256" key="2">
    <source>
        <dbReference type="ARBA" id="ARBA00022692"/>
    </source>
</evidence>
<feature type="transmembrane region" description="Helical" evidence="5">
    <location>
        <begin position="203"/>
        <end position="221"/>
    </location>
</feature>
<feature type="transmembrane region" description="Helical" evidence="5">
    <location>
        <begin position="47"/>
        <end position="66"/>
    </location>
</feature>
<evidence type="ECO:0000313" key="6">
    <source>
        <dbReference type="EMBL" id="EPS27452.1"/>
    </source>
</evidence>
<dbReference type="Proteomes" id="UP000019376">
    <property type="component" value="Unassembled WGS sequence"/>
</dbReference>
<dbReference type="Pfam" id="PF04479">
    <property type="entry name" value="RTA1"/>
    <property type="match status" value="1"/>
</dbReference>
<evidence type="ECO:0000256" key="4">
    <source>
        <dbReference type="ARBA" id="ARBA00023136"/>
    </source>
</evidence>
<keyword evidence="2 5" id="KW-0812">Transmembrane</keyword>
<keyword evidence="4 5" id="KW-0472">Membrane</keyword>
<feature type="transmembrane region" description="Helical" evidence="5">
    <location>
        <begin position="158"/>
        <end position="182"/>
    </location>
</feature>
<dbReference type="PANTHER" id="PTHR31465:SF31">
    <property type="entry name" value="DOMAIN PROTEIN, PUTATIVE (AFU_ORTHOLOGUE AFUA_6G09550)-RELATED"/>
    <property type="match status" value="1"/>
</dbReference>
<organism evidence="6 7">
    <name type="scientific">Penicillium oxalicum (strain 114-2 / CGMCC 5302)</name>
    <name type="common">Penicillium decumbens</name>
    <dbReference type="NCBI Taxonomy" id="933388"/>
    <lineage>
        <taxon>Eukaryota</taxon>
        <taxon>Fungi</taxon>
        <taxon>Dikarya</taxon>
        <taxon>Ascomycota</taxon>
        <taxon>Pezizomycotina</taxon>
        <taxon>Eurotiomycetes</taxon>
        <taxon>Eurotiomycetidae</taxon>
        <taxon>Eurotiales</taxon>
        <taxon>Aspergillaceae</taxon>
        <taxon>Penicillium</taxon>
    </lineage>
</organism>
<dbReference type="PhylomeDB" id="S8AZM1"/>
<evidence type="ECO:0000256" key="3">
    <source>
        <dbReference type="ARBA" id="ARBA00022989"/>
    </source>
</evidence>
<keyword evidence="3 5" id="KW-1133">Transmembrane helix</keyword>
<keyword evidence="7" id="KW-1185">Reference proteome</keyword>
<comment type="subcellular location">
    <subcellularLocation>
        <location evidence="1">Membrane</location>
        <topology evidence="1">Multi-pass membrane protein</topology>
    </subcellularLocation>
</comment>
<evidence type="ECO:0008006" key="8">
    <source>
        <dbReference type="Google" id="ProtNLM"/>
    </source>
</evidence>
<evidence type="ECO:0000256" key="1">
    <source>
        <dbReference type="ARBA" id="ARBA00004141"/>
    </source>
</evidence>
<dbReference type="AlphaFoldDB" id="S8AZM1"/>
<dbReference type="InterPro" id="IPR007568">
    <property type="entry name" value="RTA1"/>
</dbReference>
<sequence>MSTTTSDGGIDFALYRYTPSIVAAAIFAVIFLVITFAHGLRLCRHGTYFFVPFIIGLLFECAGYIARIFSHFDTKALGPYIVQTMLILVAPPLFAASIYMTLGRVIVALQCQQFSLVSVRYLTKIFVVGDVISFLLQCGGGGYMAAGSISAMNTGANIVIGGLVIQLLFFGFFVIVSAVFHWRVKRNSRDISHARELDKKWESIMWALYAACFLILVRSIFRVAEFVEGNNGFIMRREYLLYIFDACLMALAGVVLVITYPGSFLGRENAHRDSALQLMSTDDDYSTQRSKA</sequence>
<dbReference type="GO" id="GO:0016020">
    <property type="term" value="C:membrane"/>
    <property type="evidence" value="ECO:0007669"/>
    <property type="project" value="UniProtKB-SubCell"/>
</dbReference>
<evidence type="ECO:0000313" key="7">
    <source>
        <dbReference type="Proteomes" id="UP000019376"/>
    </source>
</evidence>
<feature type="transmembrane region" description="Helical" evidence="5">
    <location>
        <begin position="20"/>
        <end position="40"/>
    </location>
</feature>
<evidence type="ECO:0000256" key="5">
    <source>
        <dbReference type="SAM" id="Phobius"/>
    </source>
</evidence>
<dbReference type="OrthoDB" id="3358017at2759"/>
<protein>
    <recommendedName>
        <fullName evidence="8">RTA1 like protein</fullName>
    </recommendedName>
</protein>
<accession>S8AZM1</accession>
<dbReference type="HOGENOM" id="CLU_033465_3_1_1"/>